<proteinExistence type="predicted"/>
<evidence type="ECO:0000313" key="3">
    <source>
        <dbReference type="Proteomes" id="UP001620408"/>
    </source>
</evidence>
<name>A0ABW8K712_9GAMM</name>
<feature type="region of interest" description="Disordered" evidence="1">
    <location>
        <begin position="332"/>
        <end position="353"/>
    </location>
</feature>
<dbReference type="Gene3D" id="3.40.50.1460">
    <property type="match status" value="1"/>
</dbReference>
<dbReference type="EMBL" id="JADIKD010000012">
    <property type="protein sequence ID" value="MFK2918690.1"/>
    <property type="molecule type" value="Genomic_DNA"/>
</dbReference>
<accession>A0ABW8K712</accession>
<sequence>MRITFTALLAFAAGVLLMLVLSHRAPLSPTTHPLAASATTAQADPAESGSSEEADDDKAGSDKPGDSTLDNWPAQGPTPEQVVYSQPRLLRETLAKLTPRVPGKPNLYLVSFAGDGGEDVFRNEAEYSATLFASRFGATVHPLVLANNPDTLEQHPLATWSNLESSLDALASVMKPDEDILMLYLTTHGGPDHSLLVDLDPLPLDQIGAPDLADILNKHHFKWKVVVVNACYSGGFVPNLRSAGTLVLTAARTDRSSFGCGSDSDITYFGRAWLVDALNRTPDFIDAFKQASGEISQWEKKDELTPSEPQIDIGNGIADQLALWRKNITPGPAVAFQPPHPAGHLKPAPAGHR</sequence>
<dbReference type="Proteomes" id="UP001620408">
    <property type="component" value="Unassembled WGS sequence"/>
</dbReference>
<gene>
    <name evidence="2" type="ORF">ISS97_15555</name>
</gene>
<protein>
    <submittedName>
        <fullName evidence="2">Peptidase C13</fullName>
    </submittedName>
</protein>
<feature type="region of interest" description="Disordered" evidence="1">
    <location>
        <begin position="32"/>
        <end position="85"/>
    </location>
</feature>
<dbReference type="InterPro" id="IPR029030">
    <property type="entry name" value="Caspase-like_dom_sf"/>
</dbReference>
<evidence type="ECO:0000313" key="2">
    <source>
        <dbReference type="EMBL" id="MFK2918690.1"/>
    </source>
</evidence>
<dbReference type="SUPFAM" id="SSF52129">
    <property type="entry name" value="Caspase-like"/>
    <property type="match status" value="1"/>
</dbReference>
<organism evidence="2 3">
    <name type="scientific">Dyella koreensis</name>
    <dbReference type="NCBI Taxonomy" id="311235"/>
    <lineage>
        <taxon>Bacteria</taxon>
        <taxon>Pseudomonadati</taxon>
        <taxon>Pseudomonadota</taxon>
        <taxon>Gammaproteobacteria</taxon>
        <taxon>Lysobacterales</taxon>
        <taxon>Rhodanobacteraceae</taxon>
        <taxon>Dyella</taxon>
    </lineage>
</organism>
<reference evidence="2 3" key="1">
    <citation type="submission" date="2020-10" db="EMBL/GenBank/DDBJ databases">
        <title>Phylogeny of dyella-like bacteria.</title>
        <authorList>
            <person name="Fu J."/>
        </authorList>
    </citation>
    <scope>NUCLEOTIDE SEQUENCE [LARGE SCALE GENOMIC DNA]</scope>
    <source>
        <strain evidence="2 3">BB4</strain>
    </source>
</reference>
<keyword evidence="3" id="KW-1185">Reference proteome</keyword>
<feature type="compositionally biased region" description="Low complexity" evidence="1">
    <location>
        <begin position="35"/>
        <end position="46"/>
    </location>
</feature>
<comment type="caution">
    <text evidence="2">The sequence shown here is derived from an EMBL/GenBank/DDBJ whole genome shotgun (WGS) entry which is preliminary data.</text>
</comment>
<evidence type="ECO:0000256" key="1">
    <source>
        <dbReference type="SAM" id="MobiDB-lite"/>
    </source>
</evidence>
<dbReference type="InterPro" id="IPR001096">
    <property type="entry name" value="Peptidase_C13"/>
</dbReference>
<dbReference type="RefSeq" id="WP_379983696.1">
    <property type="nucleotide sequence ID" value="NZ_JADIKD010000012.1"/>
</dbReference>
<dbReference type="Pfam" id="PF01650">
    <property type="entry name" value="Peptidase_C13"/>
    <property type="match status" value="1"/>
</dbReference>